<dbReference type="GO" id="GO:0009002">
    <property type="term" value="F:serine-type D-Ala-D-Ala carboxypeptidase activity"/>
    <property type="evidence" value="ECO:0007669"/>
    <property type="project" value="UniProtKB-EC"/>
</dbReference>
<evidence type="ECO:0000256" key="5">
    <source>
        <dbReference type="ARBA" id="ARBA00022645"/>
    </source>
</evidence>
<evidence type="ECO:0000256" key="8">
    <source>
        <dbReference type="ARBA" id="ARBA00022679"/>
    </source>
</evidence>
<keyword evidence="4" id="KW-1003">Cell membrane</keyword>
<keyword evidence="7" id="KW-0328">Glycosyltransferase</keyword>
<dbReference type="SUPFAM" id="SSF53955">
    <property type="entry name" value="Lysozyme-like"/>
    <property type="match status" value="1"/>
</dbReference>
<gene>
    <name evidence="20" type="ORF">A2961_02045</name>
</gene>
<evidence type="ECO:0000259" key="19">
    <source>
        <dbReference type="Pfam" id="PF00912"/>
    </source>
</evidence>
<comment type="subcellular location">
    <subcellularLocation>
        <location evidence="1">Cell membrane</location>
    </subcellularLocation>
</comment>
<evidence type="ECO:0000256" key="16">
    <source>
        <dbReference type="ARBA" id="ARBA00049902"/>
    </source>
</evidence>
<evidence type="ECO:0000313" key="20">
    <source>
        <dbReference type="EMBL" id="OGM63308.1"/>
    </source>
</evidence>
<evidence type="ECO:0000256" key="3">
    <source>
        <dbReference type="ARBA" id="ARBA00007739"/>
    </source>
</evidence>
<dbReference type="Proteomes" id="UP000177082">
    <property type="component" value="Unassembled WGS sequence"/>
</dbReference>
<keyword evidence="17" id="KW-0812">Transmembrane</keyword>
<evidence type="ECO:0000256" key="15">
    <source>
        <dbReference type="ARBA" id="ARBA00034000"/>
    </source>
</evidence>
<dbReference type="PANTHER" id="PTHR32282">
    <property type="entry name" value="BINDING PROTEIN TRANSPEPTIDASE, PUTATIVE-RELATED"/>
    <property type="match status" value="1"/>
</dbReference>
<dbReference type="Pfam" id="PF00905">
    <property type="entry name" value="Transpeptidase"/>
    <property type="match status" value="1"/>
</dbReference>
<comment type="caution">
    <text evidence="20">The sequence shown here is derived from an EMBL/GenBank/DDBJ whole genome shotgun (WGS) entry which is preliminary data.</text>
</comment>
<dbReference type="InterPro" id="IPR050396">
    <property type="entry name" value="Glycosyltr_51/Transpeptidase"/>
</dbReference>
<evidence type="ECO:0000313" key="21">
    <source>
        <dbReference type="Proteomes" id="UP000177082"/>
    </source>
</evidence>
<comment type="catalytic activity">
    <reaction evidence="16">
        <text>[GlcNAc-(1-&gt;4)-Mur2Ac(oyl-L-Ala-gamma-D-Glu-L-Lys-D-Ala-D-Ala)](n)-di-trans,octa-cis-undecaprenyl diphosphate + beta-D-GlcNAc-(1-&gt;4)-Mur2Ac(oyl-L-Ala-gamma-D-Glu-L-Lys-D-Ala-D-Ala)-di-trans,octa-cis-undecaprenyl diphosphate = [GlcNAc-(1-&gt;4)-Mur2Ac(oyl-L-Ala-gamma-D-Glu-L-Lys-D-Ala-D-Ala)](n+1)-di-trans,octa-cis-undecaprenyl diphosphate + di-trans,octa-cis-undecaprenyl diphosphate + H(+)</text>
        <dbReference type="Rhea" id="RHEA:23708"/>
        <dbReference type="Rhea" id="RHEA-COMP:9602"/>
        <dbReference type="Rhea" id="RHEA-COMP:9603"/>
        <dbReference type="ChEBI" id="CHEBI:15378"/>
        <dbReference type="ChEBI" id="CHEBI:58405"/>
        <dbReference type="ChEBI" id="CHEBI:60033"/>
        <dbReference type="ChEBI" id="CHEBI:78435"/>
        <dbReference type="EC" id="2.4.99.28"/>
    </reaction>
</comment>
<reference evidence="20 21" key="1">
    <citation type="journal article" date="2016" name="Nat. Commun.">
        <title>Thousands of microbial genomes shed light on interconnected biogeochemical processes in an aquifer system.</title>
        <authorList>
            <person name="Anantharaman K."/>
            <person name="Brown C.T."/>
            <person name="Hug L.A."/>
            <person name="Sharon I."/>
            <person name="Castelle C.J."/>
            <person name="Probst A.J."/>
            <person name="Thomas B.C."/>
            <person name="Singh A."/>
            <person name="Wilkins M.J."/>
            <person name="Karaoz U."/>
            <person name="Brodie E.L."/>
            <person name="Williams K.H."/>
            <person name="Hubbard S.S."/>
            <person name="Banfield J.F."/>
        </authorList>
    </citation>
    <scope>NUCLEOTIDE SEQUENCE [LARGE SCALE GENOMIC DNA]</scope>
</reference>
<keyword evidence="6" id="KW-0645">Protease</keyword>
<evidence type="ECO:0000256" key="9">
    <source>
        <dbReference type="ARBA" id="ARBA00022801"/>
    </source>
</evidence>
<dbReference type="InterPro" id="IPR012338">
    <property type="entry name" value="Beta-lactam/transpept-like"/>
</dbReference>
<keyword evidence="17" id="KW-1133">Transmembrane helix</keyword>
<dbReference type="GO" id="GO:0006508">
    <property type="term" value="P:proteolysis"/>
    <property type="evidence" value="ECO:0007669"/>
    <property type="project" value="UniProtKB-KW"/>
</dbReference>
<keyword evidence="9" id="KW-0378">Hydrolase</keyword>
<dbReference type="PANTHER" id="PTHR32282:SF11">
    <property type="entry name" value="PENICILLIN-BINDING PROTEIN 1B"/>
    <property type="match status" value="1"/>
</dbReference>
<keyword evidence="12 17" id="KW-0472">Membrane</keyword>
<dbReference type="SUPFAM" id="SSF56601">
    <property type="entry name" value="beta-lactamase/transpeptidase-like"/>
    <property type="match status" value="1"/>
</dbReference>
<evidence type="ECO:0000256" key="12">
    <source>
        <dbReference type="ARBA" id="ARBA00023136"/>
    </source>
</evidence>
<keyword evidence="14" id="KW-0961">Cell wall biogenesis/degradation</keyword>
<dbReference type="InterPro" id="IPR023346">
    <property type="entry name" value="Lysozyme-like_dom_sf"/>
</dbReference>
<dbReference type="GO" id="GO:0008658">
    <property type="term" value="F:penicillin binding"/>
    <property type="evidence" value="ECO:0007669"/>
    <property type="project" value="InterPro"/>
</dbReference>
<evidence type="ECO:0000256" key="14">
    <source>
        <dbReference type="ARBA" id="ARBA00023316"/>
    </source>
</evidence>
<keyword evidence="13" id="KW-0511">Multifunctional enzyme</keyword>
<evidence type="ECO:0000256" key="7">
    <source>
        <dbReference type="ARBA" id="ARBA00022676"/>
    </source>
</evidence>
<dbReference type="Gene3D" id="3.40.710.10">
    <property type="entry name" value="DD-peptidase/beta-lactamase superfamily"/>
    <property type="match status" value="1"/>
</dbReference>
<dbReference type="InterPro" id="IPR001264">
    <property type="entry name" value="Glyco_trans_51"/>
</dbReference>
<evidence type="ECO:0000256" key="2">
    <source>
        <dbReference type="ARBA" id="ARBA00007090"/>
    </source>
</evidence>
<comment type="similarity">
    <text evidence="3">In the N-terminal section; belongs to the glycosyltransferase 51 family.</text>
</comment>
<sequence>MSPAEKDNRLPVKILLFLGKPFYLFITYFLIFIVTSVYFFKNIFSKTKSGIVFFRPTVRIPKAVSFLLLLLLFLLSITSFALNEILVDLPSPNDLLTRNQKVSTKIYDRNGQLLFKIYKKENRTPIKLSSLPKHVIDATLAAEDAEFYSHHGFSVKGIIRAVQKFLKEEKVTGGSTITQQLIKNSLLTSEKTLERKIKEIVLAIQVEREFSKDQILEMYLNEVSYGGTAYGIQEASQLYFSKDAFSLNLYEASFLAGLPKSPSRLSPFFGNIDDAFSRQKEVLKLMEVNKFISNDERANAQNSVLNFAPNKIDIKAPHFVMYVKSLLIEMFGEEVIEQGGLDVITTLDLEMQKNAEGVVKNEVESLKNLNVGNGASLIIKPKTGEILAMVGSFDYFNGDLGSNINLTLTPRQPGSSIKVVNYSFALSRSFTAATILSDTPVTFDIPGQSPYSPKNYDGKFRGNLTLRSALAESRNVPAVKVLASHGVDQMFTTGKAMGITTWDNPSNFGLSLTLGGGEVRLIDLAQVYSVIANYGKKIPLNPVLKITNYKGKIIYENKCALNPKDCESTSIIDERVAFILTDILKDNKARTPAFGSRSLLVIPNHPEVAVKTGTSNNLRDNLAIGFNQEYLVAAWVGNNDYSPMKKVASGLTGATPIWNKIMKSLIEQEKSLDWEVPEGLVKLRICASTGTLTCEGCPVVRLEWFLKENAPKKYCSPEWFNKESPTPSPTTP</sequence>
<keyword evidence="5" id="KW-0121">Carboxypeptidase</keyword>
<name>A0A1F8BJ31_9BACT</name>
<keyword evidence="10" id="KW-0133">Cell shape</keyword>
<accession>A0A1F8BJ31</accession>
<evidence type="ECO:0000256" key="6">
    <source>
        <dbReference type="ARBA" id="ARBA00022670"/>
    </source>
</evidence>
<dbReference type="STRING" id="1802519.A2961_02045"/>
<evidence type="ECO:0000259" key="18">
    <source>
        <dbReference type="Pfam" id="PF00905"/>
    </source>
</evidence>
<feature type="domain" description="Glycosyl transferase family 51" evidence="19">
    <location>
        <begin position="111"/>
        <end position="286"/>
    </location>
</feature>
<evidence type="ECO:0000256" key="11">
    <source>
        <dbReference type="ARBA" id="ARBA00022984"/>
    </source>
</evidence>
<proteinExistence type="inferred from homology"/>
<dbReference type="InterPro" id="IPR036950">
    <property type="entry name" value="PBP_transglycosylase"/>
</dbReference>
<keyword evidence="8" id="KW-0808">Transferase</keyword>
<dbReference type="InterPro" id="IPR001460">
    <property type="entry name" value="PCN-bd_Tpept"/>
</dbReference>
<dbReference type="GO" id="GO:0009252">
    <property type="term" value="P:peptidoglycan biosynthetic process"/>
    <property type="evidence" value="ECO:0007669"/>
    <property type="project" value="UniProtKB-KW"/>
</dbReference>
<evidence type="ECO:0000256" key="13">
    <source>
        <dbReference type="ARBA" id="ARBA00023268"/>
    </source>
</evidence>
<dbReference type="GO" id="GO:0030288">
    <property type="term" value="C:outer membrane-bounded periplasmic space"/>
    <property type="evidence" value="ECO:0007669"/>
    <property type="project" value="TreeGrafter"/>
</dbReference>
<dbReference type="GO" id="GO:0071555">
    <property type="term" value="P:cell wall organization"/>
    <property type="evidence" value="ECO:0007669"/>
    <property type="project" value="UniProtKB-KW"/>
</dbReference>
<feature type="transmembrane region" description="Helical" evidence="17">
    <location>
        <begin position="60"/>
        <end position="82"/>
    </location>
</feature>
<dbReference type="GO" id="GO:0008360">
    <property type="term" value="P:regulation of cell shape"/>
    <property type="evidence" value="ECO:0007669"/>
    <property type="project" value="UniProtKB-KW"/>
</dbReference>
<evidence type="ECO:0000256" key="4">
    <source>
        <dbReference type="ARBA" id="ARBA00022475"/>
    </source>
</evidence>
<dbReference type="Pfam" id="PF00912">
    <property type="entry name" value="Transgly"/>
    <property type="match status" value="1"/>
</dbReference>
<feature type="domain" description="Penicillin-binding protein transpeptidase" evidence="18">
    <location>
        <begin position="375"/>
        <end position="636"/>
    </location>
</feature>
<feature type="transmembrane region" description="Helical" evidence="17">
    <location>
        <begin position="22"/>
        <end position="40"/>
    </location>
</feature>
<dbReference type="EMBL" id="MGHF01000018">
    <property type="protein sequence ID" value="OGM63308.1"/>
    <property type="molecule type" value="Genomic_DNA"/>
</dbReference>
<dbReference type="GO" id="GO:0008955">
    <property type="term" value="F:peptidoglycan glycosyltransferase activity"/>
    <property type="evidence" value="ECO:0007669"/>
    <property type="project" value="UniProtKB-EC"/>
</dbReference>
<evidence type="ECO:0000256" key="1">
    <source>
        <dbReference type="ARBA" id="ARBA00004236"/>
    </source>
</evidence>
<evidence type="ECO:0000256" key="10">
    <source>
        <dbReference type="ARBA" id="ARBA00022960"/>
    </source>
</evidence>
<protein>
    <submittedName>
        <fullName evidence="20">Uncharacterized protein</fullName>
    </submittedName>
</protein>
<comment type="similarity">
    <text evidence="2">In the C-terminal section; belongs to the transpeptidase family.</text>
</comment>
<evidence type="ECO:0000256" key="17">
    <source>
        <dbReference type="SAM" id="Phobius"/>
    </source>
</evidence>
<dbReference type="AlphaFoldDB" id="A0A1F8BJ31"/>
<dbReference type="GO" id="GO:0005886">
    <property type="term" value="C:plasma membrane"/>
    <property type="evidence" value="ECO:0007669"/>
    <property type="project" value="UniProtKB-SubCell"/>
</dbReference>
<comment type="catalytic activity">
    <reaction evidence="15">
        <text>Preferential cleavage: (Ac)2-L-Lys-D-Ala-|-D-Ala. Also transpeptidation of peptidyl-alanyl moieties that are N-acyl substituents of D-alanine.</text>
        <dbReference type="EC" id="3.4.16.4"/>
    </reaction>
</comment>
<dbReference type="Gene3D" id="1.10.3810.10">
    <property type="entry name" value="Biosynthetic peptidoglycan transglycosylase-like"/>
    <property type="match status" value="1"/>
</dbReference>
<keyword evidence="11" id="KW-0573">Peptidoglycan synthesis</keyword>
<dbReference type="FunFam" id="1.10.3810.10:FF:000001">
    <property type="entry name" value="Penicillin-binding protein 1A"/>
    <property type="match status" value="1"/>
</dbReference>
<organism evidence="20 21">
    <name type="scientific">Candidatus Woesebacteria bacterium RIFCSPLOWO2_01_FULL_39_21</name>
    <dbReference type="NCBI Taxonomy" id="1802519"/>
    <lineage>
        <taxon>Bacteria</taxon>
        <taxon>Candidatus Woeseibacteriota</taxon>
    </lineage>
</organism>